<feature type="domain" description="STAS" evidence="2">
    <location>
        <begin position="74"/>
        <end position="157"/>
    </location>
</feature>
<reference evidence="3" key="1">
    <citation type="journal article" date="2014" name="Int. J. Syst. Evol. Microbiol.">
        <title>Complete genome sequence of Corynebacterium casei LMG S-19264T (=DSM 44701T), isolated from a smear-ripened cheese.</title>
        <authorList>
            <consortium name="US DOE Joint Genome Institute (JGI-PGF)"/>
            <person name="Walter F."/>
            <person name="Albersmeier A."/>
            <person name="Kalinowski J."/>
            <person name="Ruckert C."/>
        </authorList>
    </citation>
    <scope>NUCLEOTIDE SEQUENCE</scope>
    <source>
        <strain evidence="3">JCM 3090</strain>
    </source>
</reference>
<dbReference type="EMBL" id="BMQB01000003">
    <property type="protein sequence ID" value="GGJ87198.1"/>
    <property type="molecule type" value="Genomic_DNA"/>
</dbReference>
<dbReference type="Proteomes" id="UP000649739">
    <property type="component" value="Unassembled WGS sequence"/>
</dbReference>
<evidence type="ECO:0000313" key="4">
    <source>
        <dbReference type="Proteomes" id="UP000649739"/>
    </source>
</evidence>
<proteinExistence type="predicted"/>
<sequence length="157" mass="16225">MTESVIRANPSAPPSTQHPTRYAAPHTSSRHPSAQRNRTAPWPVNRAASTPGTPPALAIDCVVADPPGGSAPTIVVLLRGVVEPGTAPLLETVLRHAAENAAEVRCDLAGVTALRTAGVSALVAADAHARRRGSRLVLTGARGECRRVLDLAGVACR</sequence>
<dbReference type="Gene3D" id="3.30.750.24">
    <property type="entry name" value="STAS domain"/>
    <property type="match status" value="1"/>
</dbReference>
<dbReference type="InterPro" id="IPR002645">
    <property type="entry name" value="STAS_dom"/>
</dbReference>
<dbReference type="PROSITE" id="PS50801">
    <property type="entry name" value="STAS"/>
    <property type="match status" value="1"/>
</dbReference>
<name>A0A8J3FBU2_9ACTN</name>
<evidence type="ECO:0000256" key="1">
    <source>
        <dbReference type="SAM" id="MobiDB-lite"/>
    </source>
</evidence>
<reference evidence="3" key="2">
    <citation type="submission" date="2020-09" db="EMBL/GenBank/DDBJ databases">
        <authorList>
            <person name="Sun Q."/>
            <person name="Ohkuma M."/>
        </authorList>
    </citation>
    <scope>NUCLEOTIDE SEQUENCE</scope>
    <source>
        <strain evidence="3">JCM 3090</strain>
    </source>
</reference>
<dbReference type="InterPro" id="IPR036513">
    <property type="entry name" value="STAS_dom_sf"/>
</dbReference>
<dbReference type="RefSeq" id="WP_189169440.1">
    <property type="nucleotide sequence ID" value="NZ_BMQB01000003.1"/>
</dbReference>
<dbReference type="Pfam" id="PF13466">
    <property type="entry name" value="STAS_2"/>
    <property type="match status" value="1"/>
</dbReference>
<dbReference type="AlphaFoldDB" id="A0A8J3FBU2"/>
<evidence type="ECO:0000313" key="3">
    <source>
        <dbReference type="EMBL" id="GGJ87198.1"/>
    </source>
</evidence>
<feature type="region of interest" description="Disordered" evidence="1">
    <location>
        <begin position="1"/>
        <end position="51"/>
    </location>
</feature>
<dbReference type="InterPro" id="IPR058548">
    <property type="entry name" value="MlaB-like_STAS"/>
</dbReference>
<organism evidence="3 4">
    <name type="scientific">Pilimelia anulata</name>
    <dbReference type="NCBI Taxonomy" id="53371"/>
    <lineage>
        <taxon>Bacteria</taxon>
        <taxon>Bacillati</taxon>
        <taxon>Actinomycetota</taxon>
        <taxon>Actinomycetes</taxon>
        <taxon>Micromonosporales</taxon>
        <taxon>Micromonosporaceae</taxon>
        <taxon>Pilimelia</taxon>
    </lineage>
</organism>
<comment type="caution">
    <text evidence="3">The sequence shown here is derived from an EMBL/GenBank/DDBJ whole genome shotgun (WGS) entry which is preliminary data.</text>
</comment>
<dbReference type="CDD" id="cd07043">
    <property type="entry name" value="STAS_anti-anti-sigma_factors"/>
    <property type="match status" value="1"/>
</dbReference>
<accession>A0A8J3FBU2</accession>
<feature type="compositionally biased region" description="Polar residues" evidence="1">
    <location>
        <begin position="26"/>
        <end position="38"/>
    </location>
</feature>
<protein>
    <recommendedName>
        <fullName evidence="2">STAS domain-containing protein</fullName>
    </recommendedName>
</protein>
<evidence type="ECO:0000259" key="2">
    <source>
        <dbReference type="PROSITE" id="PS50801"/>
    </source>
</evidence>
<keyword evidence="4" id="KW-1185">Reference proteome</keyword>
<dbReference type="SUPFAM" id="SSF52091">
    <property type="entry name" value="SpoIIaa-like"/>
    <property type="match status" value="1"/>
</dbReference>
<gene>
    <name evidence="3" type="ORF">GCM10010123_15970</name>
</gene>